<dbReference type="PANTHER" id="PTHR15157:SF5">
    <property type="entry name" value="UV RADIATION RESISTANCE-ASSOCIATED GENE PROTEIN"/>
    <property type="match status" value="1"/>
</dbReference>
<protein>
    <submittedName>
        <fullName evidence="2">Uncharacterized protein</fullName>
    </submittedName>
</protein>
<dbReference type="InterPro" id="IPR018791">
    <property type="entry name" value="UV_resistance/autophagy_Atg14"/>
</dbReference>
<proteinExistence type="predicted"/>
<dbReference type="STRING" id="461836.A0A0L0D4U0"/>
<dbReference type="GO" id="GO:0005768">
    <property type="term" value="C:endosome"/>
    <property type="evidence" value="ECO:0007669"/>
    <property type="project" value="TreeGrafter"/>
</dbReference>
<dbReference type="RefSeq" id="XP_013759682.1">
    <property type="nucleotide sequence ID" value="XM_013904228.1"/>
</dbReference>
<dbReference type="Proteomes" id="UP000054408">
    <property type="component" value="Unassembled WGS sequence"/>
</dbReference>
<dbReference type="GO" id="GO:0035493">
    <property type="term" value="P:SNARE complex assembly"/>
    <property type="evidence" value="ECO:0007669"/>
    <property type="project" value="TreeGrafter"/>
</dbReference>
<accession>A0A0L0D4U0</accession>
<dbReference type="EMBL" id="GL349446">
    <property type="protein sequence ID" value="KNC47344.1"/>
    <property type="molecule type" value="Genomic_DNA"/>
</dbReference>
<dbReference type="OrthoDB" id="72772at2759"/>
<keyword evidence="1" id="KW-0175">Coiled coil</keyword>
<dbReference type="AlphaFoldDB" id="A0A0L0D4U0"/>
<reference evidence="2 3" key="1">
    <citation type="submission" date="2010-05" db="EMBL/GenBank/DDBJ databases">
        <title>The Genome Sequence of Thecamonas trahens ATCC 50062.</title>
        <authorList>
            <consortium name="The Broad Institute Genome Sequencing Platform"/>
            <person name="Russ C."/>
            <person name="Cuomo C."/>
            <person name="Shea T."/>
            <person name="Young S.K."/>
            <person name="Zeng Q."/>
            <person name="Koehrsen M."/>
            <person name="Haas B."/>
            <person name="Borodovsky M."/>
            <person name="Guigo R."/>
            <person name="Alvarado L."/>
            <person name="Berlin A."/>
            <person name="Bochicchio J."/>
            <person name="Borenstein D."/>
            <person name="Chapman S."/>
            <person name="Chen Z."/>
            <person name="Freedman E."/>
            <person name="Gellesch M."/>
            <person name="Goldberg J."/>
            <person name="Griggs A."/>
            <person name="Gujja S."/>
            <person name="Heilman E."/>
            <person name="Heiman D."/>
            <person name="Hepburn T."/>
            <person name="Howarth C."/>
            <person name="Jen D."/>
            <person name="Larson L."/>
            <person name="Mehta T."/>
            <person name="Park D."/>
            <person name="Pearson M."/>
            <person name="Roberts A."/>
            <person name="Saif S."/>
            <person name="Shenoy N."/>
            <person name="Sisk P."/>
            <person name="Stolte C."/>
            <person name="Sykes S."/>
            <person name="Thomson T."/>
            <person name="Walk T."/>
            <person name="White J."/>
            <person name="Yandava C."/>
            <person name="Burger G."/>
            <person name="Gray M.W."/>
            <person name="Holland P.W.H."/>
            <person name="King N."/>
            <person name="Lang F.B.F."/>
            <person name="Roger A.J."/>
            <person name="Ruiz-Trillo I."/>
            <person name="Lander E."/>
            <person name="Nusbaum C."/>
        </authorList>
    </citation>
    <scope>NUCLEOTIDE SEQUENCE [LARGE SCALE GENOMIC DNA]</scope>
    <source>
        <strain evidence="2 3">ATCC 50062</strain>
    </source>
</reference>
<dbReference type="eggNOG" id="KOG2896">
    <property type="taxonomic scope" value="Eukaryota"/>
</dbReference>
<keyword evidence="3" id="KW-1185">Reference proteome</keyword>
<gene>
    <name evidence="2" type="ORF">AMSG_03778</name>
</gene>
<dbReference type="GO" id="GO:0000149">
    <property type="term" value="F:SNARE binding"/>
    <property type="evidence" value="ECO:0007669"/>
    <property type="project" value="TreeGrafter"/>
</dbReference>
<organism evidence="2 3">
    <name type="scientific">Thecamonas trahens ATCC 50062</name>
    <dbReference type="NCBI Taxonomy" id="461836"/>
    <lineage>
        <taxon>Eukaryota</taxon>
        <taxon>Apusozoa</taxon>
        <taxon>Apusomonadida</taxon>
        <taxon>Apusomonadidae</taxon>
        <taxon>Thecamonas</taxon>
    </lineage>
</organism>
<evidence type="ECO:0000313" key="3">
    <source>
        <dbReference type="Proteomes" id="UP000054408"/>
    </source>
</evidence>
<dbReference type="GeneID" id="25563351"/>
<dbReference type="PANTHER" id="PTHR15157">
    <property type="entry name" value="UV RADIATION RESISTANCE-ASSOCIATED GENE PROTEIN"/>
    <property type="match status" value="1"/>
</dbReference>
<evidence type="ECO:0000256" key="1">
    <source>
        <dbReference type="ARBA" id="ARBA00023054"/>
    </source>
</evidence>
<name>A0A0L0D4U0_THETB</name>
<sequence>MLSHSPSPAGGTLALEMAVGHDVSPSGMFAASVSHISNSMLYASTSSLASSAGAAHRPPKAQALCDLCGRGSLMPVCELTLAQSTVGGGTQRSVSEMVDDADAGDGHVVLFSALHAEPSLQPSWTSGEGRDEVFCTSLAAAATRFFTATVRATLCCVRCAAASADPPAVVLTAQVDLDELYFLGTDLQALSLGPNVVNVFILELHDGYYAPRSLGRALEACGALTLDRPLPLSMDDIADTTYECHTLRALLELDAQRKATLSEVCNLTESIRTTLIQTEGLRARITAANKVDARVAALRAKLAARREATTAARDRLERLKAGLLPRAKSIVASQIELMSARKRLAASEAVLEANEQRGTRLLDALLERRCELVGELYKAFPITAGEHPRLGTKIYRILGLWLPPLRTAAMEPLTEEMASALGHVCTVLHALSKYLATPLRHRVVPMSSRSVVLEAVDGSAGVVKFPLYVAKGAGRREAQHGVGLLHANIQQLSHTFGLGIDAADADHLLLNVRNFIEAFLRGEIGDRPADREQAGTSVE</sequence>
<evidence type="ECO:0000313" key="2">
    <source>
        <dbReference type="EMBL" id="KNC47344.1"/>
    </source>
</evidence>
<dbReference type="GO" id="GO:0032991">
    <property type="term" value="C:protein-containing complex"/>
    <property type="evidence" value="ECO:0007669"/>
    <property type="project" value="UniProtKB-ARBA"/>
</dbReference>
<dbReference type="GO" id="GO:0000323">
    <property type="term" value="C:lytic vacuole"/>
    <property type="evidence" value="ECO:0007669"/>
    <property type="project" value="TreeGrafter"/>
</dbReference>
<dbReference type="Pfam" id="PF10186">
    <property type="entry name" value="ATG14"/>
    <property type="match status" value="1"/>
</dbReference>